<protein>
    <submittedName>
        <fullName evidence="3">SH3 domain-containing protein</fullName>
    </submittedName>
</protein>
<accession>A0ABV0J4N4</accession>
<dbReference type="RefSeq" id="WP_190438724.1">
    <property type="nucleotide sequence ID" value="NZ_JAMPKM010000003.1"/>
</dbReference>
<reference evidence="3 4" key="1">
    <citation type="submission" date="2022-04" db="EMBL/GenBank/DDBJ databases">
        <title>Positive selection, recombination, and allopatry shape intraspecific diversity of widespread and dominant cyanobacteria.</title>
        <authorList>
            <person name="Wei J."/>
            <person name="Shu W."/>
            <person name="Hu C."/>
        </authorList>
    </citation>
    <scope>NUCLEOTIDE SEQUENCE [LARGE SCALE GENOMIC DNA]</scope>
    <source>
        <strain evidence="3 4">GB2-A4</strain>
    </source>
</reference>
<keyword evidence="4" id="KW-1185">Reference proteome</keyword>
<dbReference type="PROSITE" id="PS51781">
    <property type="entry name" value="SH3B"/>
    <property type="match status" value="1"/>
</dbReference>
<evidence type="ECO:0000259" key="2">
    <source>
        <dbReference type="PROSITE" id="PS51781"/>
    </source>
</evidence>
<dbReference type="EMBL" id="JAMPKM010000003">
    <property type="protein sequence ID" value="MEP0816742.1"/>
    <property type="molecule type" value="Genomic_DNA"/>
</dbReference>
<dbReference type="InterPro" id="IPR003646">
    <property type="entry name" value="SH3-like_bac-type"/>
</dbReference>
<evidence type="ECO:0000313" key="3">
    <source>
        <dbReference type="EMBL" id="MEP0816742.1"/>
    </source>
</evidence>
<proteinExistence type="predicted"/>
<dbReference type="Proteomes" id="UP001464891">
    <property type="component" value="Unassembled WGS sequence"/>
</dbReference>
<name>A0ABV0J4N4_9CYAN</name>
<comment type="caution">
    <text evidence="3">The sequence shown here is derived from an EMBL/GenBank/DDBJ whole genome shotgun (WGS) entry which is preliminary data.</text>
</comment>
<feature type="chain" id="PRO_5045256059" evidence="1">
    <location>
        <begin position="31"/>
        <end position="237"/>
    </location>
</feature>
<sequence>MLGHKQFKALSVAFSFTILTFSFSSQPAIAQLKVGSLSEIEGDITCGRGTGGTLAYAETKNYLVYICGAEDDPTAPRFYRSRTRNGGPGLNLEAVNYDPRQLRYFEFRNDDYTYILQIPTSRIPNPVLAVEFPNGKRVEERVTRYLARTDVSTPSQGVCSFITSNSVNIRSGPSTTYSVLTQLNRGRVVRALNRRGNWVKLAGVEDPTTERVRPINGWVSNAYINGCSEDQFDRWRR</sequence>
<organism evidence="3 4">
    <name type="scientific">Trichocoleus desertorum GB2-A4</name>
    <dbReference type="NCBI Taxonomy" id="2933944"/>
    <lineage>
        <taxon>Bacteria</taxon>
        <taxon>Bacillati</taxon>
        <taxon>Cyanobacteriota</taxon>
        <taxon>Cyanophyceae</taxon>
        <taxon>Leptolyngbyales</taxon>
        <taxon>Trichocoleusaceae</taxon>
        <taxon>Trichocoleus</taxon>
    </lineage>
</organism>
<gene>
    <name evidence="3" type="ORF">NC998_06510</name>
</gene>
<dbReference type="Gene3D" id="2.30.30.40">
    <property type="entry name" value="SH3 Domains"/>
    <property type="match status" value="1"/>
</dbReference>
<dbReference type="Pfam" id="PF08239">
    <property type="entry name" value="SH3_3"/>
    <property type="match status" value="1"/>
</dbReference>
<keyword evidence="1" id="KW-0732">Signal</keyword>
<feature type="signal peptide" evidence="1">
    <location>
        <begin position="1"/>
        <end position="30"/>
    </location>
</feature>
<evidence type="ECO:0000313" key="4">
    <source>
        <dbReference type="Proteomes" id="UP001464891"/>
    </source>
</evidence>
<feature type="domain" description="SH3b" evidence="2">
    <location>
        <begin position="157"/>
        <end position="223"/>
    </location>
</feature>
<evidence type="ECO:0000256" key="1">
    <source>
        <dbReference type="SAM" id="SignalP"/>
    </source>
</evidence>